<name>A0A0N4Z4X7_PARTI</name>
<accession>A0A0N4Z4X7</accession>
<protein>
    <submittedName>
        <fullName evidence="3">Transmembrane protein</fullName>
    </submittedName>
</protein>
<proteinExistence type="predicted"/>
<keyword evidence="1" id="KW-1133">Transmembrane helix</keyword>
<keyword evidence="1" id="KW-0472">Membrane</keyword>
<evidence type="ECO:0000313" key="2">
    <source>
        <dbReference type="Proteomes" id="UP000038045"/>
    </source>
</evidence>
<keyword evidence="2" id="KW-1185">Reference proteome</keyword>
<dbReference type="WBParaSite" id="PTRK_0000204250.1">
    <property type="protein sequence ID" value="PTRK_0000204250.1"/>
    <property type="gene ID" value="PTRK_0000204250"/>
</dbReference>
<feature type="transmembrane region" description="Helical" evidence="1">
    <location>
        <begin position="26"/>
        <end position="45"/>
    </location>
</feature>
<reference evidence="3" key="1">
    <citation type="submission" date="2017-02" db="UniProtKB">
        <authorList>
            <consortium name="WormBaseParasite"/>
        </authorList>
    </citation>
    <scope>IDENTIFICATION</scope>
</reference>
<dbReference type="Proteomes" id="UP000038045">
    <property type="component" value="Unplaced"/>
</dbReference>
<organism evidence="2 3">
    <name type="scientific">Parastrongyloides trichosuri</name>
    <name type="common">Possum-specific nematode worm</name>
    <dbReference type="NCBI Taxonomy" id="131310"/>
    <lineage>
        <taxon>Eukaryota</taxon>
        <taxon>Metazoa</taxon>
        <taxon>Ecdysozoa</taxon>
        <taxon>Nematoda</taxon>
        <taxon>Chromadorea</taxon>
        <taxon>Rhabditida</taxon>
        <taxon>Tylenchina</taxon>
        <taxon>Panagrolaimomorpha</taxon>
        <taxon>Strongyloidoidea</taxon>
        <taxon>Strongyloididae</taxon>
        <taxon>Parastrongyloides</taxon>
    </lineage>
</organism>
<evidence type="ECO:0000256" key="1">
    <source>
        <dbReference type="SAM" id="Phobius"/>
    </source>
</evidence>
<keyword evidence="1" id="KW-0812">Transmembrane</keyword>
<dbReference type="AlphaFoldDB" id="A0A0N4Z4X7"/>
<evidence type="ECO:0000313" key="3">
    <source>
        <dbReference type="WBParaSite" id="PTRK_0000204250.1"/>
    </source>
</evidence>
<sequence>MEPKIPFIHKTIWKLKMSDMPMSKHMIALQTLNLILAMITFLIFFSNTKINHNIIYIDKDYIKRRVFAIYWRVFKRDVYIVDDFMVVHGPNGPAIYSSNVSYNVGHLIS</sequence>